<reference evidence="5" key="1">
    <citation type="submission" date="2023-07" db="EMBL/GenBank/DDBJ databases">
        <title>A chromosome-level genome assembly of Lolium multiflorum.</title>
        <authorList>
            <person name="Chen Y."/>
            <person name="Copetti D."/>
            <person name="Kolliker R."/>
            <person name="Studer B."/>
        </authorList>
    </citation>
    <scope>NUCLEOTIDE SEQUENCE</scope>
    <source>
        <strain evidence="5">02402/16</strain>
        <tissue evidence="5">Leaf</tissue>
    </source>
</reference>
<dbReference type="Proteomes" id="UP001231189">
    <property type="component" value="Unassembled WGS sequence"/>
</dbReference>
<feature type="compositionally biased region" description="Polar residues" evidence="4">
    <location>
        <begin position="1"/>
        <end position="10"/>
    </location>
</feature>
<evidence type="ECO:0000313" key="5">
    <source>
        <dbReference type="EMBL" id="KAK1685262.1"/>
    </source>
</evidence>
<dbReference type="InterPro" id="IPR036514">
    <property type="entry name" value="SGNH_hydro_sf"/>
</dbReference>
<protein>
    <recommendedName>
        <fullName evidence="7">GDSL esterase/lipase</fullName>
    </recommendedName>
</protein>
<dbReference type="EMBL" id="JAUUTY010000002">
    <property type="protein sequence ID" value="KAK1685262.1"/>
    <property type="molecule type" value="Genomic_DNA"/>
</dbReference>
<evidence type="ECO:0000313" key="6">
    <source>
        <dbReference type="Proteomes" id="UP001231189"/>
    </source>
</evidence>
<feature type="region of interest" description="Disordered" evidence="4">
    <location>
        <begin position="1"/>
        <end position="101"/>
    </location>
</feature>
<sequence>MGSWAGSSSSGHDKLGQGTTAARSDRAAMESSGRGRSPRAWTSDSCGEIRAVGGRGQGPTVQPHVGSSCGGHRELGKGTATGELGRRAAAAARVESRRDPDDRPEFRHLFVFGDSFGDNGNTPKPRRNPFLGAAAVTKKSRQWFFPYGSFTDGRDHPTGRFSNYMVQSDLVAKIMGLDLAPPAYMLTEKDTCDNAGMTFAVGGAGVFQVPNKVATLGDQVDTFESLIADGTISKKRVKHSVALIAISGNDYASIGAERFDPNIHAFVTNATIHDFIKNVTSEITDNVQRLQEMGVTKVLVNNLPPIGCAPSQTVPNNFDECDKGGNHYASVHNNDLKKLLRAMDGVQIVDLNAAFTNIINPAKGEKTEVSTFFEEKLAPCCQSVDPMGYCGQMGESDSDIRYTLCDNADKYFYWDDMNPTQAGWETVMEQLEDPIKKFLELN</sequence>
<organism evidence="5 6">
    <name type="scientific">Lolium multiflorum</name>
    <name type="common">Italian ryegrass</name>
    <name type="synonym">Lolium perenne subsp. multiflorum</name>
    <dbReference type="NCBI Taxonomy" id="4521"/>
    <lineage>
        <taxon>Eukaryota</taxon>
        <taxon>Viridiplantae</taxon>
        <taxon>Streptophyta</taxon>
        <taxon>Embryophyta</taxon>
        <taxon>Tracheophyta</taxon>
        <taxon>Spermatophyta</taxon>
        <taxon>Magnoliopsida</taxon>
        <taxon>Liliopsida</taxon>
        <taxon>Poales</taxon>
        <taxon>Poaceae</taxon>
        <taxon>BOP clade</taxon>
        <taxon>Pooideae</taxon>
        <taxon>Poodae</taxon>
        <taxon>Poeae</taxon>
        <taxon>Poeae Chloroplast Group 2 (Poeae type)</taxon>
        <taxon>Loliodinae</taxon>
        <taxon>Loliinae</taxon>
        <taxon>Lolium</taxon>
    </lineage>
</organism>
<keyword evidence="6" id="KW-1185">Reference proteome</keyword>
<comment type="similarity">
    <text evidence="1">Belongs to the 'GDSL' lipolytic enzyme family.</text>
</comment>
<gene>
    <name evidence="5" type="ORF">QYE76_046110</name>
</gene>
<dbReference type="GO" id="GO:0006629">
    <property type="term" value="P:lipid metabolic process"/>
    <property type="evidence" value="ECO:0007669"/>
    <property type="project" value="UniProtKB-KW"/>
</dbReference>
<dbReference type="GO" id="GO:0016788">
    <property type="term" value="F:hydrolase activity, acting on ester bonds"/>
    <property type="evidence" value="ECO:0007669"/>
    <property type="project" value="InterPro"/>
</dbReference>
<dbReference type="InterPro" id="IPR001087">
    <property type="entry name" value="GDSL"/>
</dbReference>
<dbReference type="SUPFAM" id="SSF52266">
    <property type="entry name" value="SGNH hydrolase"/>
    <property type="match status" value="1"/>
</dbReference>
<dbReference type="Gene3D" id="3.40.50.1110">
    <property type="entry name" value="SGNH hydrolase"/>
    <property type="match status" value="1"/>
</dbReference>
<dbReference type="PANTHER" id="PTHR46020:SF33">
    <property type="entry name" value="SGNH HYDROLASE-TYPE ESTERASE DOMAIN-CONTAINING PROTEIN"/>
    <property type="match status" value="1"/>
</dbReference>
<dbReference type="Pfam" id="PF00657">
    <property type="entry name" value="Lipase_GDSL"/>
    <property type="match status" value="1"/>
</dbReference>
<dbReference type="AlphaFoldDB" id="A0AAD8WY33"/>
<evidence type="ECO:0000256" key="2">
    <source>
        <dbReference type="ARBA" id="ARBA00022801"/>
    </source>
</evidence>
<evidence type="ECO:0000256" key="4">
    <source>
        <dbReference type="SAM" id="MobiDB-lite"/>
    </source>
</evidence>
<proteinExistence type="inferred from homology"/>
<evidence type="ECO:0008006" key="7">
    <source>
        <dbReference type="Google" id="ProtNLM"/>
    </source>
</evidence>
<comment type="caution">
    <text evidence="5">The sequence shown here is derived from an EMBL/GenBank/DDBJ whole genome shotgun (WGS) entry which is preliminary data.</text>
</comment>
<evidence type="ECO:0000256" key="3">
    <source>
        <dbReference type="ARBA" id="ARBA00023098"/>
    </source>
</evidence>
<dbReference type="PANTHER" id="PTHR46020">
    <property type="entry name" value="OSJNBB0059K02.9 PROTEIN"/>
    <property type="match status" value="1"/>
</dbReference>
<name>A0AAD8WY33_LOLMU</name>
<evidence type="ECO:0000256" key="1">
    <source>
        <dbReference type="ARBA" id="ARBA00008668"/>
    </source>
</evidence>
<keyword evidence="3" id="KW-0443">Lipid metabolism</keyword>
<accession>A0AAD8WY33</accession>
<keyword evidence="2" id="KW-0378">Hydrolase</keyword>